<organism evidence="2">
    <name type="scientific">Pseudo-nitzschia australis</name>
    <dbReference type="NCBI Taxonomy" id="44445"/>
    <lineage>
        <taxon>Eukaryota</taxon>
        <taxon>Sar</taxon>
        <taxon>Stramenopiles</taxon>
        <taxon>Ochrophyta</taxon>
        <taxon>Bacillariophyta</taxon>
        <taxon>Bacillariophyceae</taxon>
        <taxon>Bacillariophycidae</taxon>
        <taxon>Bacillariales</taxon>
        <taxon>Bacillariaceae</taxon>
        <taxon>Pseudo-nitzschia</taxon>
    </lineage>
</organism>
<protein>
    <recommendedName>
        <fullName evidence="1">Protein kinase domain-containing protein</fullName>
    </recommendedName>
</protein>
<dbReference type="Pfam" id="PF00069">
    <property type="entry name" value="Pkinase"/>
    <property type="match status" value="1"/>
</dbReference>
<dbReference type="PROSITE" id="PS50011">
    <property type="entry name" value="PROTEIN_KINASE_DOM"/>
    <property type="match status" value="1"/>
</dbReference>
<proteinExistence type="predicted"/>
<reference evidence="2" key="1">
    <citation type="submission" date="2021-01" db="EMBL/GenBank/DDBJ databases">
        <authorList>
            <person name="Corre E."/>
            <person name="Pelletier E."/>
            <person name="Niang G."/>
            <person name="Scheremetjew M."/>
            <person name="Finn R."/>
            <person name="Kale V."/>
            <person name="Holt S."/>
            <person name="Cochrane G."/>
            <person name="Meng A."/>
            <person name="Brown T."/>
            <person name="Cohen L."/>
        </authorList>
    </citation>
    <scope>NUCLEOTIDE SEQUENCE</scope>
    <source>
        <strain evidence="2">10249 10 AB</strain>
    </source>
</reference>
<dbReference type="GO" id="GO:0004672">
    <property type="term" value="F:protein kinase activity"/>
    <property type="evidence" value="ECO:0007669"/>
    <property type="project" value="InterPro"/>
</dbReference>
<dbReference type="PANTHER" id="PTHR23257">
    <property type="entry name" value="SERINE-THREONINE PROTEIN KINASE"/>
    <property type="match status" value="1"/>
</dbReference>
<accession>A0A7S4AD31</accession>
<dbReference type="InterPro" id="IPR000719">
    <property type="entry name" value="Prot_kinase_dom"/>
</dbReference>
<dbReference type="GO" id="GO:0005737">
    <property type="term" value="C:cytoplasm"/>
    <property type="evidence" value="ECO:0007669"/>
    <property type="project" value="TreeGrafter"/>
</dbReference>
<dbReference type="Gene3D" id="1.10.510.10">
    <property type="entry name" value="Transferase(Phosphotransferase) domain 1"/>
    <property type="match status" value="1"/>
</dbReference>
<name>A0A7S4AD31_9STRA</name>
<evidence type="ECO:0000313" key="2">
    <source>
        <dbReference type="EMBL" id="CAE0710868.1"/>
    </source>
</evidence>
<dbReference type="SUPFAM" id="SSF56112">
    <property type="entry name" value="Protein kinase-like (PK-like)"/>
    <property type="match status" value="1"/>
</dbReference>
<dbReference type="EMBL" id="HBIX01004550">
    <property type="protein sequence ID" value="CAE0710868.1"/>
    <property type="molecule type" value="Transcribed_RNA"/>
</dbReference>
<dbReference type="GO" id="GO:0005524">
    <property type="term" value="F:ATP binding"/>
    <property type="evidence" value="ECO:0007669"/>
    <property type="project" value="InterPro"/>
</dbReference>
<dbReference type="GO" id="GO:0007165">
    <property type="term" value="P:signal transduction"/>
    <property type="evidence" value="ECO:0007669"/>
    <property type="project" value="TreeGrafter"/>
</dbReference>
<sequence>MTEEERIGEHTVGHLLGVARRHVEQRTTSSAILDTRVEQNIPKLNMGEVKSGDVLGRGGFCVVREVVEITLQDGDIGEPNARIDVLDEFAIQQYVQDRPFMAKHYLRKEKGTKKGERYRYAIKKVQNESKTEAQHYVNAVVDLATEARFLAVIRHPNIIKMRAMEDASFYTPGFFLVLDKLYDIMPTRLKKWKKKKGGTVSNLLRSDKKKTDLWKIRVSVAYDLSCAISYLHARSVIYRDLKPDNIGFDVRDDVKIFDFGLAKELHPSERLDDGTYQLTGDTGSPRYMAPEVFLGRPYNATADSYSFCILCWQIFAIDTPFEYIKTNSNFVKSVIRGGVRPKIKEDWGEDICTMLRSGFADNVDRPAMADICDVLRLEMGRISGDDIDAHLDESRRSRMSNAN</sequence>
<dbReference type="InterPro" id="IPR011009">
    <property type="entry name" value="Kinase-like_dom_sf"/>
</dbReference>
<dbReference type="PANTHER" id="PTHR23257:SF958">
    <property type="entry name" value="SERINE_THREONINE-PROTEIN KINASE WNK4"/>
    <property type="match status" value="1"/>
</dbReference>
<dbReference type="AlphaFoldDB" id="A0A7S4AD31"/>
<gene>
    <name evidence="2" type="ORF">PAUS00366_LOCUS3595</name>
</gene>
<dbReference type="InterPro" id="IPR050167">
    <property type="entry name" value="Ser_Thr_protein_kinase"/>
</dbReference>
<dbReference type="Gene3D" id="3.30.200.20">
    <property type="entry name" value="Phosphorylase Kinase, domain 1"/>
    <property type="match status" value="1"/>
</dbReference>
<feature type="domain" description="Protein kinase" evidence="1">
    <location>
        <begin position="49"/>
        <end position="377"/>
    </location>
</feature>
<dbReference type="SMART" id="SM00220">
    <property type="entry name" value="S_TKc"/>
    <property type="match status" value="1"/>
</dbReference>
<evidence type="ECO:0000259" key="1">
    <source>
        <dbReference type="PROSITE" id="PS50011"/>
    </source>
</evidence>